<dbReference type="RefSeq" id="WP_307311980.1">
    <property type="nucleotide sequence ID" value="NZ_JAUSRE010000031.1"/>
</dbReference>
<reference evidence="8 9" key="1">
    <citation type="submission" date="2023-07" db="EMBL/GenBank/DDBJ databases">
        <title>Sorghum-associated microbial communities from plants grown in Nebraska, USA.</title>
        <authorList>
            <person name="Schachtman D."/>
        </authorList>
    </citation>
    <scope>NUCLEOTIDE SEQUENCE [LARGE SCALE GENOMIC DNA]</scope>
    <source>
        <strain evidence="8 9">CC222</strain>
    </source>
</reference>
<dbReference type="PANTHER" id="PTHR31123:SF1">
    <property type="entry name" value="ACCUMULATION OF DYADS PROTEIN 2-RELATED"/>
    <property type="match status" value="1"/>
</dbReference>
<feature type="transmembrane region" description="Helical" evidence="7">
    <location>
        <begin position="129"/>
        <end position="150"/>
    </location>
</feature>
<dbReference type="PANTHER" id="PTHR31123">
    <property type="entry name" value="ACCUMULATION OF DYADS PROTEIN 2-RELATED"/>
    <property type="match status" value="1"/>
</dbReference>
<evidence type="ECO:0000256" key="3">
    <source>
        <dbReference type="ARBA" id="ARBA00022692"/>
    </source>
</evidence>
<evidence type="ECO:0000256" key="4">
    <source>
        <dbReference type="ARBA" id="ARBA00022989"/>
    </source>
</evidence>
<keyword evidence="3 7" id="KW-0812">Transmembrane</keyword>
<protein>
    <submittedName>
        <fullName evidence="8">Succinate-acetate transporter protein</fullName>
    </submittedName>
</protein>
<comment type="subcellular location">
    <subcellularLocation>
        <location evidence="1">Membrane</location>
        <topology evidence="1">Multi-pass membrane protein</topology>
    </subcellularLocation>
</comment>
<dbReference type="NCBIfam" id="NF038013">
    <property type="entry name" value="AceTr_1"/>
    <property type="match status" value="1"/>
</dbReference>
<feature type="transmembrane region" description="Helical" evidence="7">
    <location>
        <begin position="97"/>
        <end position="117"/>
    </location>
</feature>
<dbReference type="Proteomes" id="UP001226577">
    <property type="component" value="Unassembled WGS sequence"/>
</dbReference>
<evidence type="ECO:0000256" key="7">
    <source>
        <dbReference type="SAM" id="Phobius"/>
    </source>
</evidence>
<proteinExistence type="inferred from homology"/>
<keyword evidence="4 7" id="KW-1133">Transmembrane helix</keyword>
<feature type="transmembrane region" description="Helical" evidence="7">
    <location>
        <begin position="42"/>
        <end position="64"/>
    </location>
</feature>
<accession>A0ABT9RZC0</accession>
<evidence type="ECO:0000256" key="1">
    <source>
        <dbReference type="ARBA" id="ARBA00004141"/>
    </source>
</evidence>
<evidence type="ECO:0000313" key="8">
    <source>
        <dbReference type="EMBL" id="MDP9890581.1"/>
    </source>
</evidence>
<comment type="similarity">
    <text evidence="2">Belongs to the acetate uptake transporter (AceTr) (TC 2.A.96) family.</text>
</comment>
<dbReference type="InterPro" id="IPR000791">
    <property type="entry name" value="Gpr1/Fun34/SatP-like"/>
</dbReference>
<comment type="caution">
    <text evidence="8">The sequence shown here is derived from an EMBL/GenBank/DDBJ whole genome shotgun (WGS) entry which is preliminary data.</text>
</comment>
<dbReference type="EMBL" id="JAUSRE010000031">
    <property type="protein sequence ID" value="MDP9890581.1"/>
    <property type="molecule type" value="Genomic_DNA"/>
</dbReference>
<feature type="transmembrane region" description="Helical" evidence="7">
    <location>
        <begin position="157"/>
        <end position="180"/>
    </location>
</feature>
<evidence type="ECO:0000256" key="6">
    <source>
        <dbReference type="SAM" id="MobiDB-lite"/>
    </source>
</evidence>
<organism evidence="8 9">
    <name type="scientific">Pseudarthrobacter enclensis</name>
    <dbReference type="NCBI Taxonomy" id="993070"/>
    <lineage>
        <taxon>Bacteria</taxon>
        <taxon>Bacillati</taxon>
        <taxon>Actinomycetota</taxon>
        <taxon>Actinomycetes</taxon>
        <taxon>Micrococcales</taxon>
        <taxon>Micrococcaceae</taxon>
        <taxon>Pseudarthrobacter</taxon>
    </lineage>
</organism>
<evidence type="ECO:0000256" key="2">
    <source>
        <dbReference type="ARBA" id="ARBA00005587"/>
    </source>
</evidence>
<evidence type="ECO:0000256" key="5">
    <source>
        <dbReference type="ARBA" id="ARBA00023136"/>
    </source>
</evidence>
<evidence type="ECO:0000313" key="9">
    <source>
        <dbReference type="Proteomes" id="UP001226577"/>
    </source>
</evidence>
<name>A0ABT9RZC0_9MICC</name>
<sequence length="221" mass="23037">MNNAPIAGPGSTGPGDHHRVPATPTTAAPAAIAGATVFADPAALGLAAFALTTFVLSTVNAGLLPPTVEPVVLGLALFYGGIAQFAAGIWEFAKNNTFGATAFCSYGAFWMAFWFLARFTDLSAAGKDAGKGVGVFLLAWGIFTLYMTVAARRTNRAVFLVFIALTPTFFALAIGAYTATVTITRIGGWLGLLTALLAWYASFAVVTNSTHQRTVLPVNPR</sequence>
<feature type="transmembrane region" description="Helical" evidence="7">
    <location>
        <begin position="186"/>
        <end position="206"/>
    </location>
</feature>
<feature type="transmembrane region" description="Helical" evidence="7">
    <location>
        <begin position="70"/>
        <end position="90"/>
    </location>
</feature>
<gene>
    <name evidence="8" type="ORF">J2X98_004195</name>
</gene>
<feature type="region of interest" description="Disordered" evidence="6">
    <location>
        <begin position="1"/>
        <end position="22"/>
    </location>
</feature>
<keyword evidence="5 7" id="KW-0472">Membrane</keyword>
<keyword evidence="9" id="KW-1185">Reference proteome</keyword>
<dbReference type="Pfam" id="PF01184">
    <property type="entry name" value="Gpr1_Fun34_YaaH"/>
    <property type="match status" value="1"/>
</dbReference>
<dbReference type="InterPro" id="IPR051633">
    <property type="entry name" value="AceTr"/>
</dbReference>